<evidence type="ECO:0000256" key="1">
    <source>
        <dbReference type="ARBA" id="ARBA00001964"/>
    </source>
</evidence>
<dbReference type="GO" id="GO:0009083">
    <property type="term" value="P:branched-chain amino acid catabolic process"/>
    <property type="evidence" value="ECO:0007669"/>
    <property type="project" value="TreeGrafter"/>
</dbReference>
<dbReference type="GO" id="GO:0016746">
    <property type="term" value="F:acyltransferase activity"/>
    <property type="evidence" value="ECO:0007669"/>
    <property type="project" value="InterPro"/>
</dbReference>
<dbReference type="CDD" id="cd02000">
    <property type="entry name" value="TPP_E1_PDC_ADC_BCADC"/>
    <property type="match status" value="1"/>
</dbReference>
<evidence type="ECO:0000259" key="5">
    <source>
        <dbReference type="Pfam" id="PF00198"/>
    </source>
</evidence>
<comment type="catalytic activity">
    <reaction evidence="4">
        <text>N(6)-[(R)-lipoyl]-L-lysyl-[protein] + 3-methyl-2-oxobutanoate + H(+) = N(6)-[(R)-S(8)-2-methylpropanoyldihydrolipoyl]-L-lysyl-[protein] + CO2</text>
        <dbReference type="Rhea" id="RHEA:13457"/>
        <dbReference type="Rhea" id="RHEA-COMP:10474"/>
        <dbReference type="Rhea" id="RHEA-COMP:10497"/>
        <dbReference type="ChEBI" id="CHEBI:11851"/>
        <dbReference type="ChEBI" id="CHEBI:15378"/>
        <dbReference type="ChEBI" id="CHEBI:16526"/>
        <dbReference type="ChEBI" id="CHEBI:83099"/>
        <dbReference type="ChEBI" id="CHEBI:83142"/>
        <dbReference type="EC" id="1.2.4.4"/>
    </reaction>
</comment>
<dbReference type="GO" id="GO:0003863">
    <property type="term" value="F:branched-chain 2-oxo acid dehydrogenase activity"/>
    <property type="evidence" value="ECO:0007669"/>
    <property type="project" value="UniProtKB-EC"/>
</dbReference>
<dbReference type="InterPro" id="IPR001017">
    <property type="entry name" value="DH_E1"/>
</dbReference>
<evidence type="ECO:0000313" key="8">
    <source>
        <dbReference type="Proteomes" id="UP000252415"/>
    </source>
</evidence>
<sequence length="591" mass="66414">MTIHKIPRHHQLGLTDEQALEMYEYMLLARRFDERAILLQRAGKIVFHVSGIGQETAQVAAAFAMKKQHDYFLPYYRDYGFVLALGMTTKELMLSLFSKAEDPNSGGRQMSAHFGSKKHHIVTGSSPVATQVPHAVGLALSFKMKKQDRIAFVTFGEGSSNQGDVHEAFNFAGVYRLPVIFMCENNQYAISIPAHKQVAGKVADRAAGYGFPGIRVDGNDALEVYRVVKEAKERALRGEGPTLIEAMLYRISPHSTADDDMVYRSKEEVELHKKKDGIKQYRQYLFECGLLSEEKERLLNEKIMLQMNESTSYAEQADYPEPEDTLLHVYDSHTGHPSNHKIPNEADLNREKKVRLHSYAAGKDIPIQDERPISEANMSQVEPGVQQGWMAVEADVSNLVRLHEKLKEGFWQSESVQLTLVPFFLKAVVNSIKEFPMMNALWASHNIMIKHEVHLSLTVNSGDSFLTSIIKHADSKSIAGFAFELEAIAKKATGANPLRSNKPDGTFTVKVSGATGSVISYPMIQQPQLASLSFESIMQKPVMINDMLANRAMINLCLSYDQRILDETICSKFLKCIKANVEEYDLETLIY</sequence>
<keyword evidence="8" id="KW-1185">Reference proteome</keyword>
<dbReference type="PANTHER" id="PTHR43380:SF1">
    <property type="entry name" value="2-OXOISOVALERATE DEHYDROGENASE SUBUNIT ALPHA, MITOCHONDRIAL"/>
    <property type="match status" value="1"/>
</dbReference>
<feature type="domain" description="2-oxoacid dehydrogenase acyltransferase catalytic" evidence="5">
    <location>
        <begin position="363"/>
        <end position="585"/>
    </location>
</feature>
<comment type="caution">
    <text evidence="7">The sequence shown here is derived from an EMBL/GenBank/DDBJ whole genome shotgun (WGS) entry which is preliminary data.</text>
</comment>
<keyword evidence="2 4" id="KW-0560">Oxidoreductase</keyword>
<dbReference type="EC" id="1.2.4.4" evidence="4"/>
<dbReference type="SUPFAM" id="SSF52777">
    <property type="entry name" value="CoA-dependent acyltransferases"/>
    <property type="match status" value="1"/>
</dbReference>
<dbReference type="InterPro" id="IPR023213">
    <property type="entry name" value="CAT-like_dom_sf"/>
</dbReference>
<proteinExistence type="inferred from homology"/>
<dbReference type="Pfam" id="PF00198">
    <property type="entry name" value="2-oxoacid_dh"/>
    <property type="match status" value="1"/>
</dbReference>
<dbReference type="Proteomes" id="UP000252415">
    <property type="component" value="Unassembled WGS sequence"/>
</dbReference>
<dbReference type="EMBL" id="QPJD01000017">
    <property type="protein sequence ID" value="RCW42341.1"/>
    <property type="molecule type" value="Genomic_DNA"/>
</dbReference>
<evidence type="ECO:0000256" key="2">
    <source>
        <dbReference type="ARBA" id="ARBA00023002"/>
    </source>
</evidence>
<evidence type="ECO:0000313" key="7">
    <source>
        <dbReference type="EMBL" id="RCW42341.1"/>
    </source>
</evidence>
<dbReference type="InterPro" id="IPR029061">
    <property type="entry name" value="THDP-binding"/>
</dbReference>
<dbReference type="Pfam" id="PF00676">
    <property type="entry name" value="E1_dh"/>
    <property type="match status" value="1"/>
</dbReference>
<accession>A0A368VKW2</accession>
<dbReference type="AlphaFoldDB" id="A0A368VKW2"/>
<dbReference type="PANTHER" id="PTHR43380">
    <property type="entry name" value="2-OXOISOVALERATE DEHYDROGENASE SUBUNIT ALPHA, MITOCHONDRIAL"/>
    <property type="match status" value="1"/>
</dbReference>
<comment type="function">
    <text evidence="4">The branched-chain alpha-keto dehydrogenase complex catalyzes the overall conversion of alpha-keto acids to acyl-CoA and CO(2). It contains multiple copies of three enzymatic components: branched-chain alpha-keto acid decarboxylase (E1), lipoamide acyltransferase (E2) and lipoamide dehydrogenase (E3).</text>
</comment>
<evidence type="ECO:0000256" key="3">
    <source>
        <dbReference type="ARBA" id="ARBA00023052"/>
    </source>
</evidence>
<comment type="cofactor">
    <cofactor evidence="1 4">
        <name>thiamine diphosphate</name>
        <dbReference type="ChEBI" id="CHEBI:58937"/>
    </cofactor>
</comment>
<feature type="domain" description="Dehydrogenase E1 component" evidence="6">
    <location>
        <begin position="24"/>
        <end position="323"/>
    </location>
</feature>
<evidence type="ECO:0000259" key="6">
    <source>
        <dbReference type="Pfam" id="PF00676"/>
    </source>
</evidence>
<dbReference type="InterPro" id="IPR001078">
    <property type="entry name" value="2-oxoacid_DH_actylTfrase"/>
</dbReference>
<keyword evidence="3 4" id="KW-0786">Thiamine pyrophosphate</keyword>
<organism evidence="7 8">
    <name type="scientific">Paenibacillus prosopidis</name>
    <dbReference type="NCBI Taxonomy" id="630520"/>
    <lineage>
        <taxon>Bacteria</taxon>
        <taxon>Bacillati</taxon>
        <taxon>Bacillota</taxon>
        <taxon>Bacilli</taxon>
        <taxon>Bacillales</taxon>
        <taxon>Paenibacillaceae</taxon>
        <taxon>Paenibacillus</taxon>
    </lineage>
</organism>
<gene>
    <name evidence="7" type="ORF">DFP97_11765</name>
</gene>
<dbReference type="Gene3D" id="3.40.50.970">
    <property type="match status" value="1"/>
</dbReference>
<protein>
    <recommendedName>
        <fullName evidence="4">2-oxoisovalerate dehydrogenase subunit alpha</fullName>
        <ecNumber evidence="4">1.2.4.4</ecNumber>
    </recommendedName>
    <alternativeName>
        <fullName evidence="4">Branched-chain alpha-keto acid dehydrogenase E1 component alpha chain</fullName>
    </alternativeName>
</protein>
<reference evidence="7 8" key="1">
    <citation type="submission" date="2018-07" db="EMBL/GenBank/DDBJ databases">
        <title>Genomic Encyclopedia of Type Strains, Phase III (KMG-III): the genomes of soil and plant-associated and newly described type strains.</title>
        <authorList>
            <person name="Whitman W."/>
        </authorList>
    </citation>
    <scope>NUCLEOTIDE SEQUENCE [LARGE SCALE GENOMIC DNA]</scope>
    <source>
        <strain evidence="7 8">CECT 7506</strain>
    </source>
</reference>
<dbReference type="InterPro" id="IPR050771">
    <property type="entry name" value="Alpha-ketoacid_DH_E1_comp"/>
</dbReference>
<comment type="similarity">
    <text evidence="4">Belongs to the BCKDHA family.</text>
</comment>
<name>A0A368VKW2_9BACL</name>
<dbReference type="Gene3D" id="3.30.559.10">
    <property type="entry name" value="Chloramphenicol acetyltransferase-like domain"/>
    <property type="match status" value="1"/>
</dbReference>
<keyword evidence="7" id="KW-0670">Pyruvate</keyword>
<evidence type="ECO:0000256" key="4">
    <source>
        <dbReference type="RuleBase" id="RU365014"/>
    </source>
</evidence>
<dbReference type="SUPFAM" id="SSF52518">
    <property type="entry name" value="Thiamin diphosphate-binding fold (THDP-binding)"/>
    <property type="match status" value="1"/>
</dbReference>